<protein>
    <recommendedName>
        <fullName evidence="4">UBZ4-type domain-containing protein</fullName>
    </recommendedName>
</protein>
<comment type="caution">
    <text evidence="2">The sequence shown here is derived from an EMBL/GenBank/DDBJ whole genome shotgun (WGS) entry which is preliminary data.</text>
</comment>
<keyword evidence="3" id="KW-1185">Reference proteome</keyword>
<feature type="region of interest" description="Disordered" evidence="1">
    <location>
        <begin position="244"/>
        <end position="263"/>
    </location>
</feature>
<gene>
    <name evidence="2" type="ORF">Q4I31_008369</name>
</gene>
<evidence type="ECO:0000313" key="2">
    <source>
        <dbReference type="EMBL" id="KAL0492669.1"/>
    </source>
</evidence>
<evidence type="ECO:0008006" key="4">
    <source>
        <dbReference type="Google" id="ProtNLM"/>
    </source>
</evidence>
<dbReference type="Proteomes" id="UP001500131">
    <property type="component" value="Unassembled WGS sequence"/>
</dbReference>
<name>A0AAW2ZTD0_9TRYP</name>
<sequence length="673" mass="71929">MSTLTVCPYCSIEMRFDAMKGHLDHCGERTPLAKPSSISPSKYPVPPAAEEVISGLDFYHRLNKLSRLSRPTRSTSDSGGNRLSTSSVMHDAVMAQQCKGSPTSLTIDITSSHSRRSVLSRENATVESRKRPSLSWAVRSNLSGGAAVPPAQPQPSPPSIQVDLRSATPEADVSWRGAGARVRSASVVPSNGQSQSADPLSASSVVPARAVPSNPLSAAASSHRGALHRQLRGTARETQSLHCNPANSVHSAPPSARRASVDGVSAVGDDSALPSTIAELSSAHSSAPAAISAKCTCETPIAASFAASTVSSVTSSQRPMPQLSSFAIRLRGNKGSSASPQKTPERASRVPLRRLHDSDDIGDTQRANNDTYAASLLGSVPAAIRQMKVSLWQVQRLVRQQQGQYSAFLRAHRDLQHQVTAQQGACNEVVRRSMDQAAAMEAALQEHTTQGRREQAAMQENITSLWAIVSDIHQRLHSDAQLPANALAASHPNETAARTSIRVPAPPTPFLQNGVLERQRAGYASQLVSTPARSSNGTKRPQESSIHIMVQRPPSCEESTYYSDIASFIQPDVTATSSLSVLLHPRKDAVRLPAQVRGSAFAKGLIDPPAPRFACASSFASGAAAPLPTAAHVPPYVMDVQQQQQWHHESIEDRVSVMLHAKPTVVLHHSPWK</sequence>
<dbReference type="AlphaFoldDB" id="A0AAW2ZTD0"/>
<dbReference type="EMBL" id="JBAMZK010000037">
    <property type="protein sequence ID" value="KAL0492669.1"/>
    <property type="molecule type" value="Genomic_DNA"/>
</dbReference>
<proteinExistence type="predicted"/>
<reference evidence="2 3" key="1">
    <citation type="submission" date="2024-02" db="EMBL/GenBank/DDBJ databases">
        <title>FIRST GENOME SEQUENCES OF Leishmania (Viannia) shawi, Leishmania (Viannia) lindenbergi AND Leishmania (Viannia) utingensis.</title>
        <authorList>
            <person name="Resadore F."/>
            <person name="Custodio M.G.F."/>
            <person name="Boite M.C."/>
            <person name="Cupolillo E."/>
            <person name="Ferreira G.E.M."/>
        </authorList>
    </citation>
    <scope>NUCLEOTIDE SEQUENCE [LARGE SCALE GENOMIC DNA]</scope>
    <source>
        <strain evidence="2 3">MHOM/BR/1966/M15733</strain>
    </source>
</reference>
<evidence type="ECO:0000256" key="1">
    <source>
        <dbReference type="SAM" id="MobiDB-lite"/>
    </source>
</evidence>
<evidence type="ECO:0000313" key="3">
    <source>
        <dbReference type="Proteomes" id="UP001500131"/>
    </source>
</evidence>
<feature type="region of interest" description="Disordered" evidence="1">
    <location>
        <begin position="112"/>
        <end position="205"/>
    </location>
</feature>
<feature type="compositionally biased region" description="Polar residues" evidence="1">
    <location>
        <begin position="187"/>
        <end position="204"/>
    </location>
</feature>
<accession>A0AAW2ZTD0</accession>
<organism evidence="2 3">
    <name type="scientific">Leishmania lindenbergi</name>
    <dbReference type="NCBI Taxonomy" id="651832"/>
    <lineage>
        <taxon>Eukaryota</taxon>
        <taxon>Discoba</taxon>
        <taxon>Euglenozoa</taxon>
        <taxon>Kinetoplastea</taxon>
        <taxon>Metakinetoplastina</taxon>
        <taxon>Trypanosomatida</taxon>
        <taxon>Trypanosomatidae</taxon>
        <taxon>Leishmaniinae</taxon>
        <taxon>Leishmania</taxon>
    </lineage>
</organism>